<dbReference type="RefSeq" id="XP_013311692.1">
    <property type="nucleotide sequence ID" value="XM_013456238.1"/>
</dbReference>
<feature type="region of interest" description="Disordered" evidence="1">
    <location>
        <begin position="292"/>
        <end position="318"/>
    </location>
</feature>
<organism evidence="3 4">
    <name type="scientific">Exophiala xenobiotica</name>
    <dbReference type="NCBI Taxonomy" id="348802"/>
    <lineage>
        <taxon>Eukaryota</taxon>
        <taxon>Fungi</taxon>
        <taxon>Dikarya</taxon>
        <taxon>Ascomycota</taxon>
        <taxon>Pezizomycotina</taxon>
        <taxon>Eurotiomycetes</taxon>
        <taxon>Chaetothyriomycetidae</taxon>
        <taxon>Chaetothyriales</taxon>
        <taxon>Herpotrichiellaceae</taxon>
        <taxon>Exophiala</taxon>
    </lineage>
</organism>
<name>A0A0D2E6N8_9EURO</name>
<keyword evidence="4" id="KW-1185">Reference proteome</keyword>
<dbReference type="PANTHER" id="PTHR33840">
    <property type="match status" value="1"/>
</dbReference>
<dbReference type="AlphaFoldDB" id="A0A0D2E6N8"/>
<evidence type="ECO:0000259" key="2">
    <source>
        <dbReference type="Pfam" id="PF09994"/>
    </source>
</evidence>
<dbReference type="Proteomes" id="UP000054342">
    <property type="component" value="Unassembled WGS sequence"/>
</dbReference>
<dbReference type="PANTHER" id="PTHR33840:SF2">
    <property type="entry name" value="TLE1 PHOSPHOLIPASE DOMAIN-CONTAINING PROTEIN"/>
    <property type="match status" value="1"/>
</dbReference>
<gene>
    <name evidence="3" type="ORF">PV05_09859</name>
</gene>
<protein>
    <recommendedName>
        <fullName evidence="2">T6SS Phospholipase effector Tle1-like catalytic domain-containing protein</fullName>
    </recommendedName>
</protein>
<evidence type="ECO:0000313" key="3">
    <source>
        <dbReference type="EMBL" id="KIW51108.1"/>
    </source>
</evidence>
<dbReference type="InterPro" id="IPR018712">
    <property type="entry name" value="Tle1-like_cat"/>
</dbReference>
<reference evidence="3 4" key="1">
    <citation type="submission" date="2015-01" db="EMBL/GenBank/DDBJ databases">
        <title>The Genome Sequence of Exophiala xenobiotica CBS118157.</title>
        <authorList>
            <consortium name="The Broad Institute Genomics Platform"/>
            <person name="Cuomo C."/>
            <person name="de Hoog S."/>
            <person name="Gorbushina A."/>
            <person name="Stielow B."/>
            <person name="Teixiera M."/>
            <person name="Abouelleil A."/>
            <person name="Chapman S.B."/>
            <person name="Priest M."/>
            <person name="Young S.K."/>
            <person name="Wortman J."/>
            <person name="Nusbaum C."/>
            <person name="Birren B."/>
        </authorList>
    </citation>
    <scope>NUCLEOTIDE SEQUENCE [LARGE SCALE GENOMIC DNA]</scope>
    <source>
        <strain evidence="3 4">CBS 118157</strain>
    </source>
</reference>
<sequence length="460" mass="52942">MGEAPKRNRLVLCFDGTSNRFQANSADTNIVKIYEMLDRETDDQYHYYQPGIGTYDAGGPITNTRYWSAFSKAWSGLKAKLDEGFAFSFAEHVMAGYKFLMRYYANGDDIYIFGFSRGAYTARVLAEMIHDIGLLSRGNEEHVSFAWYKWSDYCRAGYLDKDWQYIQDYKKTFCRKDVKVHFLGLFDCVNSVANLEVPLFRRISPYIRCPPASHIRHAVSIHERRAKFKPTLFLLAKQSHEEKEEPVDLQERWFAGNHGDVGGGWPNAPDAYALSEIALKWMVDEVREVDKRKVEHSPQKNPLAWHQEDPEDSDKGLDGLERRVRQINDGLESGKAKAKHLGLIKHDLLVRGGGSTWLGRRFWWLLELLPLSHFELDGGNWVQPWSPNLGGLRDILHGVTIDPSIDRLVHAGVLSEHERPFFGDKPYRGYPYRGFWNLWGLIGRKKPKTEQSTVHGDTRA</sequence>
<feature type="domain" description="T6SS Phospholipase effector Tle1-like catalytic" evidence="2">
    <location>
        <begin position="9"/>
        <end position="285"/>
    </location>
</feature>
<evidence type="ECO:0000313" key="4">
    <source>
        <dbReference type="Proteomes" id="UP000054342"/>
    </source>
</evidence>
<evidence type="ECO:0000256" key="1">
    <source>
        <dbReference type="SAM" id="MobiDB-lite"/>
    </source>
</evidence>
<dbReference type="OrthoDB" id="3162439at2759"/>
<dbReference type="GeneID" id="25331767"/>
<dbReference type="EMBL" id="KN847322">
    <property type="protein sequence ID" value="KIW51108.1"/>
    <property type="molecule type" value="Genomic_DNA"/>
</dbReference>
<dbReference type="HOGENOM" id="CLU_005049_0_2_1"/>
<dbReference type="STRING" id="348802.A0A0D2E6N8"/>
<accession>A0A0D2E6N8</accession>
<proteinExistence type="predicted"/>
<dbReference type="Pfam" id="PF09994">
    <property type="entry name" value="T6SS_Tle1-like_cat"/>
    <property type="match status" value="1"/>
</dbReference>